<dbReference type="EMBL" id="PRDL01000001">
    <property type="protein sequence ID" value="MBE8717426.1"/>
    <property type="molecule type" value="Genomic_DNA"/>
</dbReference>
<accession>A0A928V5V3</accession>
<evidence type="ECO:0000313" key="3">
    <source>
        <dbReference type="Proteomes" id="UP000652567"/>
    </source>
</evidence>
<dbReference type="InterPro" id="IPR021244">
    <property type="entry name" value="DUF2802"/>
</dbReference>
<feature type="region of interest" description="Disordered" evidence="1">
    <location>
        <begin position="61"/>
        <end position="80"/>
    </location>
</feature>
<dbReference type="Proteomes" id="UP000652567">
    <property type="component" value="Unassembled WGS sequence"/>
</dbReference>
<comment type="caution">
    <text evidence="2">The sequence shown here is derived from an EMBL/GenBank/DDBJ whole genome shotgun (WGS) entry which is preliminary data.</text>
</comment>
<proteinExistence type="predicted"/>
<dbReference type="Pfam" id="PF10975">
    <property type="entry name" value="DUF2802"/>
    <property type="match status" value="1"/>
</dbReference>
<gene>
    <name evidence="2" type="ORF">C4F51_09515</name>
</gene>
<feature type="compositionally biased region" description="Low complexity" evidence="1">
    <location>
        <begin position="67"/>
        <end position="79"/>
    </location>
</feature>
<protein>
    <submittedName>
        <fullName evidence="2">DUF2802 domain-containing protein</fullName>
    </submittedName>
</protein>
<sequence>MVVSLLLSVAALTVAIIALKRSGQQTHESKELLARVNRELTVANTGAVGMGQRLVAMEKRLRDQEARPASSAQAQAPVADYAGDDEFRTYSEAVRLFRSGLGSEEVARRCGLSRAEASLIEAMQNAGKNAGR</sequence>
<reference evidence="2" key="1">
    <citation type="submission" date="2018-07" db="EMBL/GenBank/DDBJ databases">
        <title>Genome assembly of strain Ka43.</title>
        <authorList>
            <person name="Kukolya J."/>
            <person name="Nagy I."/>
            <person name="Horvath B."/>
            <person name="Toth A."/>
        </authorList>
    </citation>
    <scope>NUCLEOTIDE SEQUENCE</scope>
    <source>
        <strain evidence="2">KB43</strain>
    </source>
</reference>
<name>A0A928V5V3_9GAMM</name>
<evidence type="ECO:0000313" key="2">
    <source>
        <dbReference type="EMBL" id="MBE8717426.1"/>
    </source>
</evidence>
<organism evidence="2 3">
    <name type="scientific">Cellvibrio polysaccharolyticus</name>
    <dbReference type="NCBI Taxonomy" id="2082724"/>
    <lineage>
        <taxon>Bacteria</taxon>
        <taxon>Pseudomonadati</taxon>
        <taxon>Pseudomonadota</taxon>
        <taxon>Gammaproteobacteria</taxon>
        <taxon>Cellvibrionales</taxon>
        <taxon>Cellvibrionaceae</taxon>
        <taxon>Cellvibrio</taxon>
    </lineage>
</organism>
<keyword evidence="3" id="KW-1185">Reference proteome</keyword>
<dbReference type="AlphaFoldDB" id="A0A928V5V3"/>
<evidence type="ECO:0000256" key="1">
    <source>
        <dbReference type="SAM" id="MobiDB-lite"/>
    </source>
</evidence>